<proteinExistence type="predicted"/>
<gene>
    <name evidence="1" type="ORF">KC19_4G011800</name>
</gene>
<organism evidence="1 2">
    <name type="scientific">Ceratodon purpureus</name>
    <name type="common">Fire moss</name>
    <name type="synonym">Dicranum purpureum</name>
    <dbReference type="NCBI Taxonomy" id="3225"/>
    <lineage>
        <taxon>Eukaryota</taxon>
        <taxon>Viridiplantae</taxon>
        <taxon>Streptophyta</taxon>
        <taxon>Embryophyta</taxon>
        <taxon>Bryophyta</taxon>
        <taxon>Bryophytina</taxon>
        <taxon>Bryopsida</taxon>
        <taxon>Dicranidae</taxon>
        <taxon>Pseudoditrichales</taxon>
        <taxon>Ditrichaceae</taxon>
        <taxon>Ceratodon</taxon>
    </lineage>
</organism>
<protein>
    <submittedName>
        <fullName evidence="1">Uncharacterized protein</fullName>
    </submittedName>
</protein>
<keyword evidence="2" id="KW-1185">Reference proteome</keyword>
<comment type="caution">
    <text evidence="1">The sequence shown here is derived from an EMBL/GenBank/DDBJ whole genome shotgun (WGS) entry which is preliminary data.</text>
</comment>
<evidence type="ECO:0000313" key="1">
    <source>
        <dbReference type="EMBL" id="KAG0578292.1"/>
    </source>
</evidence>
<sequence length="72" mass="8154">MSARVLSSKTSCSRLRGVYIVPRCRTESVNIKLNETPADEETLRFWIPEESARAGESLRARLPSKPEMEFGL</sequence>
<dbReference type="EMBL" id="CM026424">
    <property type="protein sequence ID" value="KAG0578292.1"/>
    <property type="molecule type" value="Genomic_DNA"/>
</dbReference>
<accession>A0A8T0I458</accession>
<name>A0A8T0I458_CERPU</name>
<reference evidence="1" key="1">
    <citation type="submission" date="2020-06" db="EMBL/GenBank/DDBJ databases">
        <title>WGS assembly of Ceratodon purpureus strain R40.</title>
        <authorList>
            <person name="Carey S.B."/>
            <person name="Jenkins J."/>
            <person name="Shu S."/>
            <person name="Lovell J.T."/>
            <person name="Sreedasyam A."/>
            <person name="Maumus F."/>
            <person name="Tiley G.P."/>
            <person name="Fernandez-Pozo N."/>
            <person name="Barry K."/>
            <person name="Chen C."/>
            <person name="Wang M."/>
            <person name="Lipzen A."/>
            <person name="Daum C."/>
            <person name="Saski C.A."/>
            <person name="Payton A.C."/>
            <person name="Mcbreen J.C."/>
            <person name="Conrad R.E."/>
            <person name="Kollar L.M."/>
            <person name="Olsson S."/>
            <person name="Huttunen S."/>
            <person name="Landis J.B."/>
            <person name="Wickett N.J."/>
            <person name="Johnson M.G."/>
            <person name="Rensing S.A."/>
            <person name="Grimwood J."/>
            <person name="Schmutz J."/>
            <person name="Mcdaniel S.F."/>
        </authorList>
    </citation>
    <scope>NUCLEOTIDE SEQUENCE</scope>
    <source>
        <strain evidence="1">R40</strain>
    </source>
</reference>
<dbReference type="AlphaFoldDB" id="A0A8T0I458"/>
<evidence type="ECO:0000313" key="2">
    <source>
        <dbReference type="Proteomes" id="UP000822688"/>
    </source>
</evidence>
<dbReference type="Proteomes" id="UP000822688">
    <property type="component" value="Chromosome 4"/>
</dbReference>